<feature type="transmembrane region" description="Helical" evidence="5">
    <location>
        <begin position="175"/>
        <end position="193"/>
    </location>
</feature>
<dbReference type="PANTHER" id="PTHR43229">
    <property type="entry name" value="NODULATION PROTEIN J"/>
    <property type="match status" value="1"/>
</dbReference>
<sequence>MNALIKRNLKLYFRNRVGAVMSLLGALIAFFIYIGFLKENLVQQWNDISHAKRILDAWMMGGILTIAQVTTAFGALGQLVNDRESNRYRDFEITSVSQSKLALSYFISTFLISFIMQIVALIVMAVYFQLTDSLTISFRQGIWLLLIAVLGTLVATVFCQIIVEFIPSHIVFNRISAIIGTGIGFAIATYMPLGTLPKFGRHLVKVFPSSYIASSMRNILIDNQIPQNIRSMLNEYLGVKMVISQHSLSLLQNLTLVAVMTFIGLSLLIFINKLKYKQY</sequence>
<keyword evidence="8" id="KW-1185">Reference proteome</keyword>
<comment type="subcellular location">
    <subcellularLocation>
        <location evidence="1">Membrane</location>
        <topology evidence="1">Multi-pass membrane protein</topology>
    </subcellularLocation>
</comment>
<gene>
    <name evidence="7" type="ORF">H5S09_05020</name>
</gene>
<evidence type="ECO:0000313" key="7">
    <source>
        <dbReference type="EMBL" id="MBB1097295.1"/>
    </source>
</evidence>
<dbReference type="InterPro" id="IPR013525">
    <property type="entry name" value="ABC2_TM"/>
</dbReference>
<protein>
    <submittedName>
        <fullName evidence="7">ABC transporter permease</fullName>
    </submittedName>
</protein>
<feature type="transmembrane region" description="Helical" evidence="5">
    <location>
        <begin position="250"/>
        <end position="271"/>
    </location>
</feature>
<comment type="caution">
    <text evidence="7">The sequence shown here is derived from an EMBL/GenBank/DDBJ whole genome shotgun (WGS) entry which is preliminary data.</text>
</comment>
<feature type="domain" description="ABC-2 type transporter transmembrane" evidence="6">
    <location>
        <begin position="3"/>
        <end position="220"/>
    </location>
</feature>
<dbReference type="GO" id="GO:0140359">
    <property type="term" value="F:ABC-type transporter activity"/>
    <property type="evidence" value="ECO:0007669"/>
    <property type="project" value="InterPro"/>
</dbReference>
<dbReference type="GO" id="GO:0016020">
    <property type="term" value="C:membrane"/>
    <property type="evidence" value="ECO:0007669"/>
    <property type="project" value="UniProtKB-SubCell"/>
</dbReference>
<dbReference type="EMBL" id="JACIVA010000045">
    <property type="protein sequence ID" value="MBB1097295.1"/>
    <property type="molecule type" value="Genomic_DNA"/>
</dbReference>
<name>A0A7W3ULZ6_9LACO</name>
<reference evidence="7 8" key="1">
    <citation type="submission" date="2020-07" db="EMBL/GenBank/DDBJ databases">
        <title>Description of Limosilactobacillus balticus sp. nov., Limosilactobacillus agrestis sp. nov., Limosilactobacillus albertensis sp. nov., Limosilactobacillus rudii sp. nov., Limosilactobacillus fastidiosus sp. nov., five novel Limosilactobacillus species isolated from the vertebrate gastrointestinal tract, and proposal of 6 subspecies of Limosilactobacillus reuteri adapted to the gastrointestinal tract of specific vertebrate hosts.</title>
        <authorList>
            <person name="Li F."/>
            <person name="Cheng C."/>
            <person name="Zheng J."/>
            <person name="Quevedo R.M."/>
            <person name="Li J."/>
            <person name="Roos S."/>
            <person name="Gaenzle M.G."/>
            <person name="Walter J."/>
        </authorList>
    </citation>
    <scope>NUCLEOTIDE SEQUENCE [LARGE SCALE GENOMIC DNA]</scope>
    <source>
        <strain evidence="7 8">STM2_1</strain>
    </source>
</reference>
<keyword evidence="4 5" id="KW-0472">Membrane</keyword>
<feature type="transmembrane region" description="Helical" evidence="5">
    <location>
        <begin position="20"/>
        <end position="37"/>
    </location>
</feature>
<evidence type="ECO:0000259" key="6">
    <source>
        <dbReference type="Pfam" id="PF01061"/>
    </source>
</evidence>
<dbReference type="Proteomes" id="UP000517106">
    <property type="component" value="Unassembled WGS sequence"/>
</dbReference>
<evidence type="ECO:0000256" key="3">
    <source>
        <dbReference type="ARBA" id="ARBA00022989"/>
    </source>
</evidence>
<accession>A0A7W3ULZ6</accession>
<evidence type="ECO:0000256" key="1">
    <source>
        <dbReference type="ARBA" id="ARBA00004141"/>
    </source>
</evidence>
<evidence type="ECO:0000256" key="5">
    <source>
        <dbReference type="SAM" id="Phobius"/>
    </source>
</evidence>
<evidence type="ECO:0000256" key="4">
    <source>
        <dbReference type="ARBA" id="ARBA00023136"/>
    </source>
</evidence>
<proteinExistence type="predicted"/>
<organism evidence="7 8">
    <name type="scientific">Limosilactobacillus rudii</name>
    <dbReference type="NCBI Taxonomy" id="2759755"/>
    <lineage>
        <taxon>Bacteria</taxon>
        <taxon>Bacillati</taxon>
        <taxon>Bacillota</taxon>
        <taxon>Bacilli</taxon>
        <taxon>Lactobacillales</taxon>
        <taxon>Lactobacillaceae</taxon>
        <taxon>Limosilactobacillus</taxon>
    </lineage>
</organism>
<evidence type="ECO:0000256" key="2">
    <source>
        <dbReference type="ARBA" id="ARBA00022692"/>
    </source>
</evidence>
<feature type="transmembrane region" description="Helical" evidence="5">
    <location>
        <begin position="101"/>
        <end position="130"/>
    </location>
</feature>
<dbReference type="InterPro" id="IPR051784">
    <property type="entry name" value="Nod_factor_ABC_transporter"/>
</dbReference>
<feature type="transmembrane region" description="Helical" evidence="5">
    <location>
        <begin position="57"/>
        <end position="80"/>
    </location>
</feature>
<evidence type="ECO:0000313" key="8">
    <source>
        <dbReference type="Proteomes" id="UP000517106"/>
    </source>
</evidence>
<keyword evidence="2 5" id="KW-0812">Transmembrane</keyword>
<dbReference type="Pfam" id="PF01061">
    <property type="entry name" value="ABC2_membrane"/>
    <property type="match status" value="1"/>
</dbReference>
<dbReference type="AlphaFoldDB" id="A0A7W3ULZ6"/>
<feature type="transmembrane region" description="Helical" evidence="5">
    <location>
        <begin position="142"/>
        <end position="163"/>
    </location>
</feature>
<dbReference type="RefSeq" id="WP_182596036.1">
    <property type="nucleotide sequence ID" value="NZ_JACIVA010000045.1"/>
</dbReference>
<dbReference type="PANTHER" id="PTHR43229:SF2">
    <property type="entry name" value="NODULATION PROTEIN J"/>
    <property type="match status" value="1"/>
</dbReference>
<keyword evidence="3 5" id="KW-1133">Transmembrane helix</keyword>